<dbReference type="Proteomes" id="UP000248616">
    <property type="component" value="Unassembled WGS sequence"/>
</dbReference>
<accession>A0A2W7C095</accession>
<keyword evidence="3" id="KW-1185">Reference proteome</keyword>
<proteinExistence type="predicted"/>
<organism evidence="2 3">
    <name type="scientific">Mesorhizobium kowhaii</name>
    <dbReference type="NCBI Taxonomy" id="1300272"/>
    <lineage>
        <taxon>Bacteria</taxon>
        <taxon>Pseudomonadati</taxon>
        <taxon>Pseudomonadota</taxon>
        <taxon>Alphaproteobacteria</taxon>
        <taxon>Hyphomicrobiales</taxon>
        <taxon>Phyllobacteriaceae</taxon>
        <taxon>Mesorhizobium</taxon>
    </lineage>
</organism>
<dbReference type="AlphaFoldDB" id="A0A2W7C095"/>
<evidence type="ECO:0000313" key="2">
    <source>
        <dbReference type="EMBL" id="PZV36520.1"/>
    </source>
</evidence>
<comment type="caution">
    <text evidence="2">The sequence shown here is derived from an EMBL/GenBank/DDBJ whole genome shotgun (WGS) entry which is preliminary data.</text>
</comment>
<name>A0A2W7C095_9HYPH</name>
<dbReference type="InterPro" id="IPR012495">
    <property type="entry name" value="TadE-like_dom"/>
</dbReference>
<dbReference type="Pfam" id="PF07811">
    <property type="entry name" value="TadE"/>
    <property type="match status" value="1"/>
</dbReference>
<sequence>MIRRFAKSEDGTAMVEMAIVCTLLFALTLGFVDFGYALYKWNAATKAVQMGARLASISDPVVSNLTAAAPIATPGAPVVAGAYGPFVCTYTGTTGSCSNGGTFNATNFSRIFRGDTAVTNDNTCPTITAAQRPTTRPGMCHYFPGLRRDNIVITYAATGLGYQTRLGGPVPTITVNLQNLSYQFFFLGGLYGFGTMTMPSMLSTVTGEDLKSTAP</sequence>
<protein>
    <submittedName>
        <fullName evidence="2">Pilus assembly protein TadE</fullName>
    </submittedName>
</protein>
<reference evidence="3" key="1">
    <citation type="submission" date="2017-03" db="EMBL/GenBank/DDBJ databases">
        <authorList>
            <person name="Safronova V.I."/>
            <person name="Sazanova A.L."/>
            <person name="Chirak E.R."/>
        </authorList>
    </citation>
    <scope>NUCLEOTIDE SEQUENCE [LARGE SCALE GENOMIC DNA]</scope>
    <source>
        <strain evidence="3">Ach-343</strain>
    </source>
</reference>
<dbReference type="EMBL" id="MZXV01000048">
    <property type="protein sequence ID" value="PZV36520.1"/>
    <property type="molecule type" value="Genomic_DNA"/>
</dbReference>
<evidence type="ECO:0000259" key="1">
    <source>
        <dbReference type="Pfam" id="PF07811"/>
    </source>
</evidence>
<feature type="domain" description="TadE-like" evidence="1">
    <location>
        <begin position="11"/>
        <end position="53"/>
    </location>
</feature>
<dbReference type="OrthoDB" id="7865585at2"/>
<gene>
    <name evidence="2" type="ORF">B5V02_21070</name>
</gene>
<evidence type="ECO:0000313" key="3">
    <source>
        <dbReference type="Proteomes" id="UP000248616"/>
    </source>
</evidence>